<sequence>MARIASFICCKKTGLDAEGNSIIQSPITTVSVRKYPIDFEVTLVLTLCEFEQDPENTIRVRIAKSDTLLFDSQTVELPLHEEKLTPDYHPILTMSMGLDLKVEFPGQYEIEILFNEENIGIYPLFFSEGGGEDV</sequence>
<accession>A0A841YUE9</accession>
<proteinExistence type="predicted"/>
<dbReference type="InterPro" id="IPR054221">
    <property type="entry name" value="DUF6941"/>
</dbReference>
<name>A0A841YUE9_9LIST</name>
<dbReference type="EMBL" id="JAARQN010000001">
    <property type="protein sequence ID" value="MBC1456246.1"/>
    <property type="molecule type" value="Genomic_DNA"/>
</dbReference>
<comment type="caution">
    <text evidence="1">The sequence shown here is derived from an EMBL/GenBank/DDBJ whole genome shotgun (WGS) entry which is preliminary data.</text>
</comment>
<dbReference type="AlphaFoldDB" id="A0A841YUE9"/>
<dbReference type="Pfam" id="PF22091">
    <property type="entry name" value="DUF6941"/>
    <property type="match status" value="1"/>
</dbReference>
<gene>
    <name evidence="1" type="ORF">HB850_00665</name>
</gene>
<organism evidence="1 2">
    <name type="scientific">Listeria newyorkensis</name>
    <dbReference type="NCBI Taxonomy" id="1497681"/>
    <lineage>
        <taxon>Bacteria</taxon>
        <taxon>Bacillati</taxon>
        <taxon>Bacillota</taxon>
        <taxon>Bacilli</taxon>
        <taxon>Bacillales</taxon>
        <taxon>Listeriaceae</taxon>
        <taxon>Listeria</taxon>
    </lineage>
</organism>
<dbReference type="RefSeq" id="WP_185387816.1">
    <property type="nucleotide sequence ID" value="NZ_JAARQN010000001.1"/>
</dbReference>
<dbReference type="Proteomes" id="UP000569903">
    <property type="component" value="Unassembled WGS sequence"/>
</dbReference>
<reference evidence="1 2" key="1">
    <citation type="submission" date="2020-03" db="EMBL/GenBank/DDBJ databases">
        <title>Soil Listeria distribution.</title>
        <authorList>
            <person name="Liao J."/>
            <person name="Wiedmann M."/>
        </authorList>
    </citation>
    <scope>NUCLEOTIDE SEQUENCE [LARGE SCALE GENOMIC DNA]</scope>
    <source>
        <strain evidence="1 2">FSL L7-1614</strain>
    </source>
</reference>
<protein>
    <submittedName>
        <fullName evidence="1">Uncharacterized protein</fullName>
    </submittedName>
</protein>
<evidence type="ECO:0000313" key="1">
    <source>
        <dbReference type="EMBL" id="MBC1456246.1"/>
    </source>
</evidence>
<evidence type="ECO:0000313" key="2">
    <source>
        <dbReference type="Proteomes" id="UP000569903"/>
    </source>
</evidence>